<feature type="region of interest" description="Disordered" evidence="1">
    <location>
        <begin position="1"/>
        <end position="32"/>
    </location>
</feature>
<reference evidence="3" key="1">
    <citation type="submission" date="2022-11" db="UniProtKB">
        <authorList>
            <consortium name="WormBaseParasite"/>
        </authorList>
    </citation>
    <scope>IDENTIFICATION</scope>
</reference>
<evidence type="ECO:0000313" key="3">
    <source>
        <dbReference type="WBParaSite" id="jg18239"/>
    </source>
</evidence>
<dbReference type="Proteomes" id="UP000887574">
    <property type="component" value="Unplaced"/>
</dbReference>
<name>A0A915DE12_9BILA</name>
<dbReference type="WBParaSite" id="jg18239">
    <property type="protein sequence ID" value="jg18239"/>
    <property type="gene ID" value="jg18239"/>
</dbReference>
<protein>
    <submittedName>
        <fullName evidence="3">Uncharacterized protein</fullName>
    </submittedName>
</protein>
<evidence type="ECO:0000256" key="1">
    <source>
        <dbReference type="SAM" id="MobiDB-lite"/>
    </source>
</evidence>
<evidence type="ECO:0000313" key="2">
    <source>
        <dbReference type="Proteomes" id="UP000887574"/>
    </source>
</evidence>
<dbReference type="AlphaFoldDB" id="A0A915DE12"/>
<organism evidence="2 3">
    <name type="scientific">Ditylenchus dipsaci</name>
    <dbReference type="NCBI Taxonomy" id="166011"/>
    <lineage>
        <taxon>Eukaryota</taxon>
        <taxon>Metazoa</taxon>
        <taxon>Ecdysozoa</taxon>
        <taxon>Nematoda</taxon>
        <taxon>Chromadorea</taxon>
        <taxon>Rhabditida</taxon>
        <taxon>Tylenchina</taxon>
        <taxon>Tylenchomorpha</taxon>
        <taxon>Sphaerularioidea</taxon>
        <taxon>Anguinidae</taxon>
        <taxon>Anguininae</taxon>
        <taxon>Ditylenchus</taxon>
    </lineage>
</organism>
<sequence length="178" mass="20271">MTAVSSHVLAKIKEDNRKMRHSSSDQSFQSAKEDHVEEILEASIAERREKQISSARLEHLLFCLWSLATQTLSKELKSKKHSRAPPFHLHPSPDRQMSVLAKNKIECRSSNHNRMVMGDRKEDGPPLGLILLCRVMLKRLAFGWCVFSRFCSHFAWISNGQNISSWAPGFALHAADHI</sequence>
<proteinExistence type="predicted"/>
<keyword evidence="2" id="KW-1185">Reference proteome</keyword>
<accession>A0A915DE12</accession>